<dbReference type="RefSeq" id="WP_089144787.1">
    <property type="nucleotide sequence ID" value="NZ_LUGD01000065.1"/>
</dbReference>
<evidence type="ECO:0000313" key="2">
    <source>
        <dbReference type="Proteomes" id="UP000215261"/>
    </source>
</evidence>
<name>A0A231QXH1_9LACO</name>
<gene>
    <name evidence="1" type="ORF">AYP69_07300</name>
</gene>
<dbReference type="EMBL" id="LUGO01000059">
    <property type="protein sequence ID" value="OXS39468.1"/>
    <property type="molecule type" value="Genomic_DNA"/>
</dbReference>
<evidence type="ECO:0000313" key="1">
    <source>
        <dbReference type="EMBL" id="OXS39468.1"/>
    </source>
</evidence>
<dbReference type="AlphaFoldDB" id="A0A231QXH1"/>
<comment type="caution">
    <text evidence="1">The sequence shown here is derived from an EMBL/GenBank/DDBJ whole genome shotgun (WGS) entry which is preliminary data.</text>
</comment>
<protein>
    <submittedName>
        <fullName evidence="1">Uncharacterized protein</fullName>
    </submittedName>
</protein>
<dbReference type="Proteomes" id="UP000215261">
    <property type="component" value="Unassembled WGS sequence"/>
</dbReference>
<organism evidence="1 2">
    <name type="scientific">Ligilactobacillus agilis</name>
    <dbReference type="NCBI Taxonomy" id="1601"/>
    <lineage>
        <taxon>Bacteria</taxon>
        <taxon>Bacillati</taxon>
        <taxon>Bacillota</taxon>
        <taxon>Bacilli</taxon>
        <taxon>Lactobacillales</taxon>
        <taxon>Lactobacillaceae</taxon>
        <taxon>Ligilactobacillus</taxon>
    </lineage>
</organism>
<sequence length="199" mass="22439">MLELGKGYQVAAVQDLAEGYEQTSETYLTANVGVKKLVEVCQHFIAIHPEPLFFILELPVTADREEEVAPGVLTESHRDVYYLDGCSQEVCLWLLEQYGNLLINDGMSKFGFGCHQSQDEIMLGQYNVVTIYSQQLENYADFFAAHEIFQVNQLVTAWDTFSAQTPGKSERVDYQGKSVYDLPAELKKAGMYLGETRAE</sequence>
<reference evidence="1 2" key="1">
    <citation type="submission" date="2016-03" db="EMBL/GenBank/DDBJ databases">
        <title>Sequencing of Lactobacillus Species from Commercial Turkeys.</title>
        <authorList>
            <person name="Johnson T.J."/>
            <person name="Youmans B.P."/>
            <person name="Case K.A."/>
        </authorList>
    </citation>
    <scope>NUCLEOTIDE SEQUENCE [LARGE SCALE GENOMIC DNA]</scope>
    <source>
        <strain evidence="1 2">UMNLA1</strain>
    </source>
</reference>
<accession>A0A231QXH1</accession>
<proteinExistence type="predicted"/>